<dbReference type="FunFam" id="3.30.70.270:FF:000020">
    <property type="entry name" value="Transposon Tf2-6 polyprotein-like Protein"/>
    <property type="match status" value="1"/>
</dbReference>
<dbReference type="GO" id="GO:0003887">
    <property type="term" value="F:DNA-directed DNA polymerase activity"/>
    <property type="evidence" value="ECO:0007669"/>
    <property type="project" value="UniProtKB-KW"/>
</dbReference>
<dbReference type="SUPFAM" id="SSF56672">
    <property type="entry name" value="DNA/RNA polymerases"/>
    <property type="match status" value="1"/>
</dbReference>
<dbReference type="FunFam" id="3.10.10.10:FF:000007">
    <property type="entry name" value="Retrovirus-related Pol polyprotein from transposon 17.6-like Protein"/>
    <property type="match status" value="1"/>
</dbReference>
<keyword evidence="11" id="KW-0695">RNA-directed DNA polymerase</keyword>
<dbReference type="Gene3D" id="3.30.420.10">
    <property type="entry name" value="Ribonuclease H-like superfamily/Ribonuclease H"/>
    <property type="match status" value="1"/>
</dbReference>
<dbReference type="GO" id="GO:0004190">
    <property type="term" value="F:aspartic-type endopeptidase activity"/>
    <property type="evidence" value="ECO:0007669"/>
    <property type="project" value="UniProtKB-KW"/>
</dbReference>
<dbReference type="GO" id="GO:0003677">
    <property type="term" value="F:DNA binding"/>
    <property type="evidence" value="ECO:0007669"/>
    <property type="project" value="UniProtKB-KW"/>
</dbReference>
<dbReference type="CDD" id="cd01647">
    <property type="entry name" value="RT_LTR"/>
    <property type="match status" value="1"/>
</dbReference>
<dbReference type="InterPro" id="IPR043128">
    <property type="entry name" value="Rev_trsase/Diguanyl_cyclase"/>
</dbReference>
<evidence type="ECO:0000259" key="16">
    <source>
        <dbReference type="PROSITE" id="PS50878"/>
    </source>
</evidence>
<dbReference type="InterPro" id="IPR016197">
    <property type="entry name" value="Chromo-like_dom_sf"/>
</dbReference>
<feature type="domain" description="Integrase catalytic" evidence="17">
    <location>
        <begin position="410"/>
        <end position="574"/>
    </location>
</feature>
<evidence type="ECO:0000256" key="2">
    <source>
        <dbReference type="ARBA" id="ARBA00022679"/>
    </source>
</evidence>
<evidence type="ECO:0000259" key="17">
    <source>
        <dbReference type="PROSITE" id="PS50994"/>
    </source>
</evidence>
<dbReference type="GO" id="GO:0006310">
    <property type="term" value="P:DNA recombination"/>
    <property type="evidence" value="ECO:0007669"/>
    <property type="project" value="UniProtKB-KW"/>
</dbReference>
<organism evidence="18 19">
    <name type="scientific">Microthlaspi erraticum</name>
    <dbReference type="NCBI Taxonomy" id="1685480"/>
    <lineage>
        <taxon>Eukaryota</taxon>
        <taxon>Viridiplantae</taxon>
        <taxon>Streptophyta</taxon>
        <taxon>Embryophyta</taxon>
        <taxon>Tracheophyta</taxon>
        <taxon>Spermatophyta</taxon>
        <taxon>Magnoliopsida</taxon>
        <taxon>eudicotyledons</taxon>
        <taxon>Gunneridae</taxon>
        <taxon>Pentapetalae</taxon>
        <taxon>rosids</taxon>
        <taxon>malvids</taxon>
        <taxon>Brassicales</taxon>
        <taxon>Brassicaceae</taxon>
        <taxon>Coluteocarpeae</taxon>
        <taxon>Microthlaspi</taxon>
    </lineage>
</organism>
<keyword evidence="10" id="KW-0229">DNA integration</keyword>
<dbReference type="AlphaFoldDB" id="A0A6D2HVG1"/>
<dbReference type="EMBL" id="CACVBM020000333">
    <property type="protein sequence ID" value="CAA7017939.1"/>
    <property type="molecule type" value="Genomic_DNA"/>
</dbReference>
<dbReference type="InterPro" id="IPR036397">
    <property type="entry name" value="RNaseH_sf"/>
</dbReference>
<dbReference type="InterPro" id="IPR041588">
    <property type="entry name" value="Integrase_H2C2"/>
</dbReference>
<comment type="caution">
    <text evidence="18">The sequence shown here is derived from an EMBL/GenBank/DDBJ whole genome shotgun (WGS) entry which is preliminary data.</text>
</comment>
<dbReference type="FunFam" id="1.10.340.70:FF:000001">
    <property type="entry name" value="Retrovirus-related Pol polyprotein from transposon gypsy-like Protein"/>
    <property type="match status" value="1"/>
</dbReference>
<dbReference type="InterPro" id="IPR000477">
    <property type="entry name" value="RT_dom"/>
</dbReference>
<reference evidence="18" key="1">
    <citation type="submission" date="2020-01" db="EMBL/GenBank/DDBJ databases">
        <authorList>
            <person name="Mishra B."/>
        </authorList>
    </citation>
    <scope>NUCLEOTIDE SEQUENCE [LARGE SCALE GENOMIC DNA]</scope>
</reference>
<proteinExistence type="predicted"/>
<evidence type="ECO:0000256" key="13">
    <source>
        <dbReference type="ARBA" id="ARBA00023125"/>
    </source>
</evidence>
<keyword evidence="9" id="KW-0460">Magnesium</keyword>
<dbReference type="Gene3D" id="3.10.10.10">
    <property type="entry name" value="HIV Type 1 Reverse Transcriptase, subunit A, domain 1"/>
    <property type="match status" value="1"/>
</dbReference>
<dbReference type="GO" id="GO:0006508">
    <property type="term" value="P:proteolysis"/>
    <property type="evidence" value="ECO:0007669"/>
    <property type="project" value="UniProtKB-KW"/>
</dbReference>
<dbReference type="SUPFAM" id="SSF54160">
    <property type="entry name" value="Chromo domain-like"/>
    <property type="match status" value="1"/>
</dbReference>
<dbReference type="SUPFAM" id="SSF53098">
    <property type="entry name" value="Ribonuclease H-like"/>
    <property type="match status" value="1"/>
</dbReference>
<keyword evidence="13" id="KW-0238">DNA-binding</keyword>
<keyword evidence="3" id="KW-0548">Nucleotidyltransferase</keyword>
<keyword evidence="2" id="KW-0808">Transferase</keyword>
<keyword evidence="1" id="KW-0645">Protease</keyword>
<dbReference type="GO" id="GO:0004519">
    <property type="term" value="F:endonuclease activity"/>
    <property type="evidence" value="ECO:0007669"/>
    <property type="project" value="UniProtKB-KW"/>
</dbReference>
<keyword evidence="19" id="KW-1185">Reference proteome</keyword>
<evidence type="ECO:0000313" key="19">
    <source>
        <dbReference type="Proteomes" id="UP000467841"/>
    </source>
</evidence>
<dbReference type="Gene3D" id="1.10.340.70">
    <property type="match status" value="1"/>
</dbReference>
<keyword evidence="7" id="KW-0255">Endonuclease</keyword>
<dbReference type="PROSITE" id="PS50878">
    <property type="entry name" value="RT_POL"/>
    <property type="match status" value="1"/>
</dbReference>
<protein>
    <recommendedName>
        <fullName evidence="20">Integrase catalytic domain-containing protein</fullName>
    </recommendedName>
</protein>
<dbReference type="Pfam" id="PF17921">
    <property type="entry name" value="Integrase_H2C2"/>
    <property type="match status" value="1"/>
</dbReference>
<dbReference type="Pfam" id="PF17919">
    <property type="entry name" value="RT_RNaseH_2"/>
    <property type="match status" value="1"/>
</dbReference>
<feature type="domain" description="Reverse transcriptase" evidence="16">
    <location>
        <begin position="1"/>
        <end position="152"/>
    </location>
</feature>
<evidence type="ECO:0000256" key="3">
    <source>
        <dbReference type="ARBA" id="ARBA00022695"/>
    </source>
</evidence>
<keyword evidence="15" id="KW-0511">Multifunctional enzyme</keyword>
<dbReference type="Pfam" id="PF24626">
    <property type="entry name" value="SH3_Tf2-1"/>
    <property type="match status" value="1"/>
</dbReference>
<dbReference type="GO" id="GO:0003964">
    <property type="term" value="F:RNA-directed DNA polymerase activity"/>
    <property type="evidence" value="ECO:0007669"/>
    <property type="project" value="UniProtKB-KW"/>
</dbReference>
<dbReference type="InterPro" id="IPR041577">
    <property type="entry name" value="RT_RNaseH_2"/>
</dbReference>
<evidence type="ECO:0008006" key="20">
    <source>
        <dbReference type="Google" id="ProtNLM"/>
    </source>
</evidence>
<evidence type="ECO:0000256" key="14">
    <source>
        <dbReference type="ARBA" id="ARBA00023172"/>
    </source>
</evidence>
<evidence type="ECO:0000256" key="7">
    <source>
        <dbReference type="ARBA" id="ARBA00022759"/>
    </source>
</evidence>
<accession>A0A6D2HVG1</accession>
<evidence type="ECO:0000256" key="9">
    <source>
        <dbReference type="ARBA" id="ARBA00022842"/>
    </source>
</evidence>
<dbReference type="Gene3D" id="3.30.70.270">
    <property type="match status" value="2"/>
</dbReference>
<dbReference type="OrthoDB" id="2013610at2759"/>
<evidence type="ECO:0000256" key="1">
    <source>
        <dbReference type="ARBA" id="ARBA00022670"/>
    </source>
</evidence>
<evidence type="ECO:0000256" key="8">
    <source>
        <dbReference type="ARBA" id="ARBA00022801"/>
    </source>
</evidence>
<evidence type="ECO:0000256" key="12">
    <source>
        <dbReference type="ARBA" id="ARBA00022932"/>
    </source>
</evidence>
<evidence type="ECO:0000313" key="18">
    <source>
        <dbReference type="EMBL" id="CAA7017939.1"/>
    </source>
</evidence>
<dbReference type="Pfam" id="PF00078">
    <property type="entry name" value="RVT_1"/>
    <property type="match status" value="1"/>
</dbReference>
<keyword evidence="12" id="KW-0239">DNA-directed DNA polymerase</keyword>
<sequence>MDELGGSRVYSKIDLRAGYHQVRMDPSDIHKTAFKTHDGHYEYLVMPFGLTNAPATFQGLMNSVFQTLLRKFVLIFFESHVHHLRQVFELMRKNSLFAKQSKCIFATERVEYLGHYIEAQGISTDPTKVQAVSNWPVPKNLKQLWGFLGLAGYYRRFVRNFGTIARPLTTLTKKDSFVWSSEAQDAFERLKHALCEAPVLALPLFDKPFVVETDACGEGIGAVLMEEGHPLAYISRHLKEQRLNTPIQQQWLPLLEFDYEIQYKQGKENLVADALSRMEGSEILNMAMSVLECDFLQQIQAGYETDLSLKDLIAELKLKPKAKSHYSWSQNILRRKSKIVVPMIDSLHTTILEWLHCSGAGGHSGRDATNQRIKGLFYWKGMAKDIQAFIRSCTVCQQCKYDSTAYPGLIQPLPIPEALWTDISMDFIDGLPISFGHTVIFVVVDRLSKAAHFIALFHPYTAASVAQAFLDNVFKLHGLPKSIVSDRDAVFLSEFWRELFSLQGVALNFSCASHPQSDGQTKVVNRCLETYLRCMCSDRPDLWSKWLPLAEYWYNTNFHTSTQLTPYEAVYGQLPPQHLPYLPGESNVAVVARNLQERENMILILKFHLLRAQHRMQHFADQHRTERGFEIGDFVFVKLQPYRQQSVVLRANKKLAPKYFGPYKILDKCGHVAYKLQLPSSSQVHPVFHVSHLKLHIGAALNSTHLLFSVSDVLLKEHESILERKMVQRQGRAATMVLVKWSHLRAEEATWEFLFDLQKKFPN</sequence>
<dbReference type="InterPro" id="IPR050951">
    <property type="entry name" value="Retrovirus_Pol_polyprotein"/>
</dbReference>
<dbReference type="Proteomes" id="UP000467841">
    <property type="component" value="Unassembled WGS sequence"/>
</dbReference>
<evidence type="ECO:0000256" key="10">
    <source>
        <dbReference type="ARBA" id="ARBA00022908"/>
    </source>
</evidence>
<dbReference type="InterPro" id="IPR056924">
    <property type="entry name" value="SH3_Tf2-1"/>
</dbReference>
<gene>
    <name evidence="18" type="ORF">MERR_LOCUS5174</name>
</gene>
<keyword evidence="6" id="KW-0064">Aspartyl protease</keyword>
<dbReference type="InterPro" id="IPR012337">
    <property type="entry name" value="RNaseH-like_sf"/>
</dbReference>
<keyword evidence="14" id="KW-0233">DNA recombination</keyword>
<name>A0A6D2HVG1_9BRAS</name>
<dbReference type="PANTHER" id="PTHR37984:SF5">
    <property type="entry name" value="PROTEIN NYNRIN-LIKE"/>
    <property type="match status" value="1"/>
</dbReference>
<dbReference type="PANTHER" id="PTHR37984">
    <property type="entry name" value="PROTEIN CBG26694"/>
    <property type="match status" value="1"/>
</dbReference>
<evidence type="ECO:0000256" key="4">
    <source>
        <dbReference type="ARBA" id="ARBA00022722"/>
    </source>
</evidence>
<dbReference type="GO" id="GO:0046872">
    <property type="term" value="F:metal ion binding"/>
    <property type="evidence" value="ECO:0007669"/>
    <property type="project" value="UniProtKB-KW"/>
</dbReference>
<evidence type="ECO:0000256" key="5">
    <source>
        <dbReference type="ARBA" id="ARBA00022723"/>
    </source>
</evidence>
<keyword evidence="5" id="KW-0479">Metal-binding</keyword>
<dbReference type="InterPro" id="IPR001584">
    <property type="entry name" value="Integrase_cat-core"/>
</dbReference>
<keyword evidence="8" id="KW-0378">Hydrolase</keyword>
<evidence type="ECO:0000256" key="15">
    <source>
        <dbReference type="ARBA" id="ARBA00023268"/>
    </source>
</evidence>
<dbReference type="GO" id="GO:0015074">
    <property type="term" value="P:DNA integration"/>
    <property type="evidence" value="ECO:0007669"/>
    <property type="project" value="UniProtKB-KW"/>
</dbReference>
<evidence type="ECO:0000256" key="6">
    <source>
        <dbReference type="ARBA" id="ARBA00022750"/>
    </source>
</evidence>
<keyword evidence="4" id="KW-0540">Nuclease</keyword>
<dbReference type="InterPro" id="IPR043502">
    <property type="entry name" value="DNA/RNA_pol_sf"/>
</dbReference>
<evidence type="ECO:0000256" key="11">
    <source>
        <dbReference type="ARBA" id="ARBA00022918"/>
    </source>
</evidence>
<dbReference type="PROSITE" id="PS50994">
    <property type="entry name" value="INTEGRASE"/>
    <property type="match status" value="1"/>
</dbReference>